<evidence type="ECO:0000256" key="2">
    <source>
        <dbReference type="ARBA" id="ARBA00022723"/>
    </source>
</evidence>
<keyword evidence="2 5" id="KW-0479">Metal-binding</keyword>
<accession>A0ABP8WSZ1</accession>
<comment type="cofactor">
    <cofactor evidence="1 5">
        <name>Zn(2+)</name>
        <dbReference type="ChEBI" id="CHEBI:29105"/>
    </cofactor>
</comment>
<dbReference type="PANTHER" id="PTHR42813">
    <property type="entry name" value="ZINC-TYPE ALCOHOL DEHYDROGENASE-LIKE"/>
    <property type="match status" value="1"/>
</dbReference>
<feature type="domain" description="Alcohol dehydrogenase-like N-terminal" evidence="8">
    <location>
        <begin position="25"/>
        <end position="142"/>
    </location>
</feature>
<name>A0ABP8WSZ1_9PSEU</name>
<evidence type="ECO:0000259" key="8">
    <source>
        <dbReference type="Pfam" id="PF08240"/>
    </source>
</evidence>
<gene>
    <name evidence="9" type="ORF">GCM10023215_33220</name>
</gene>
<dbReference type="RefSeq" id="WP_345381441.1">
    <property type="nucleotide sequence ID" value="NZ_BAABIC010000010.1"/>
</dbReference>
<comment type="similarity">
    <text evidence="5">Belongs to the zinc-containing alcohol dehydrogenase family.</text>
</comment>
<evidence type="ECO:0000256" key="1">
    <source>
        <dbReference type="ARBA" id="ARBA00001947"/>
    </source>
</evidence>
<keyword evidence="10" id="KW-1185">Reference proteome</keyword>
<reference evidence="10" key="1">
    <citation type="journal article" date="2019" name="Int. J. Syst. Evol. Microbiol.">
        <title>The Global Catalogue of Microorganisms (GCM) 10K type strain sequencing project: providing services to taxonomists for standard genome sequencing and annotation.</title>
        <authorList>
            <consortium name="The Broad Institute Genomics Platform"/>
            <consortium name="The Broad Institute Genome Sequencing Center for Infectious Disease"/>
            <person name="Wu L."/>
            <person name="Ma J."/>
        </authorList>
    </citation>
    <scope>NUCLEOTIDE SEQUENCE [LARGE SCALE GENOMIC DNA]</scope>
    <source>
        <strain evidence="10">JCM 18055</strain>
    </source>
</reference>
<evidence type="ECO:0000313" key="9">
    <source>
        <dbReference type="EMBL" id="GAA4693342.1"/>
    </source>
</evidence>
<feature type="domain" description="Alcohol dehydrogenase-like C-terminal" evidence="7">
    <location>
        <begin position="189"/>
        <end position="259"/>
    </location>
</feature>
<feature type="region of interest" description="Disordered" evidence="6">
    <location>
        <begin position="1"/>
        <end position="20"/>
    </location>
</feature>
<dbReference type="Pfam" id="PF00107">
    <property type="entry name" value="ADH_zinc_N"/>
    <property type="match status" value="1"/>
</dbReference>
<feature type="compositionally biased region" description="Basic and acidic residues" evidence="6">
    <location>
        <begin position="8"/>
        <end position="20"/>
    </location>
</feature>
<evidence type="ECO:0000256" key="3">
    <source>
        <dbReference type="ARBA" id="ARBA00022833"/>
    </source>
</evidence>
<dbReference type="Gene3D" id="3.90.180.10">
    <property type="entry name" value="Medium-chain alcohol dehydrogenases, catalytic domain"/>
    <property type="match status" value="1"/>
</dbReference>
<sequence length="399" mass="42903">MRAVTWHGKRDVRVDTHPDPSIKDPDDVIVQITSTGLCGSDLHLYEVLGPFLGEGDILGHEPMGIVAEKGPGVTSLEVGDRVVVPFNVSCGTCWMCERGLHSQCETTQNREQGMGASLFGYTKLYGQVPGGQAEFLRVPFGDRLPIKVPEGPPDDRFVYLSDVLPTAWQAVAYADPPRDGSLVVLGLGPIGDMACRIARHRGVETVIGIDLVPERLSRAQNRGVTTIDLREAGKDVVDAVRTLTGGRGADAVIDAVGMEAHGSPFGKIAHQLAGFLPDALAAPFMKTAGVDRLAALQMAIELVRRGGTVSLSGVYGGMADPLPMLQMFDKQIQLRMGQANVHRWVPDLLPLLTDDDPLGTEDFATHHVPLESAPDAYKMFQEKRDGAVKVLFKPGTATS</sequence>
<evidence type="ECO:0000259" key="7">
    <source>
        <dbReference type="Pfam" id="PF00107"/>
    </source>
</evidence>
<keyword evidence="4" id="KW-0560">Oxidoreductase</keyword>
<proteinExistence type="inferred from homology"/>
<evidence type="ECO:0000313" key="10">
    <source>
        <dbReference type="Proteomes" id="UP001500325"/>
    </source>
</evidence>
<dbReference type="InterPro" id="IPR002328">
    <property type="entry name" value="ADH_Zn_CS"/>
</dbReference>
<dbReference type="SUPFAM" id="SSF51735">
    <property type="entry name" value="NAD(P)-binding Rossmann-fold domains"/>
    <property type="match status" value="1"/>
</dbReference>
<dbReference type="Gene3D" id="3.40.50.720">
    <property type="entry name" value="NAD(P)-binding Rossmann-like Domain"/>
    <property type="match status" value="1"/>
</dbReference>
<dbReference type="Pfam" id="PF08240">
    <property type="entry name" value="ADH_N"/>
    <property type="match status" value="1"/>
</dbReference>
<dbReference type="PANTHER" id="PTHR42813:SF2">
    <property type="entry name" value="DEHYDROGENASE, ZINC-CONTAINING, PUTATIVE (AFU_ORTHOLOGUE AFUA_2G02810)-RELATED"/>
    <property type="match status" value="1"/>
</dbReference>
<evidence type="ECO:0000256" key="5">
    <source>
        <dbReference type="RuleBase" id="RU361277"/>
    </source>
</evidence>
<dbReference type="InterPro" id="IPR036291">
    <property type="entry name" value="NAD(P)-bd_dom_sf"/>
</dbReference>
<dbReference type="PROSITE" id="PS00059">
    <property type="entry name" value="ADH_ZINC"/>
    <property type="match status" value="1"/>
</dbReference>
<organism evidence="9 10">
    <name type="scientific">Pseudonocardia yuanmonensis</name>
    <dbReference type="NCBI Taxonomy" id="1095914"/>
    <lineage>
        <taxon>Bacteria</taxon>
        <taxon>Bacillati</taxon>
        <taxon>Actinomycetota</taxon>
        <taxon>Actinomycetes</taxon>
        <taxon>Pseudonocardiales</taxon>
        <taxon>Pseudonocardiaceae</taxon>
        <taxon>Pseudonocardia</taxon>
    </lineage>
</organism>
<evidence type="ECO:0000256" key="6">
    <source>
        <dbReference type="SAM" id="MobiDB-lite"/>
    </source>
</evidence>
<comment type="caution">
    <text evidence="9">The sequence shown here is derived from an EMBL/GenBank/DDBJ whole genome shotgun (WGS) entry which is preliminary data.</text>
</comment>
<dbReference type="InterPro" id="IPR011032">
    <property type="entry name" value="GroES-like_sf"/>
</dbReference>
<dbReference type="Proteomes" id="UP001500325">
    <property type="component" value="Unassembled WGS sequence"/>
</dbReference>
<dbReference type="EMBL" id="BAABIC010000010">
    <property type="protein sequence ID" value="GAA4693342.1"/>
    <property type="molecule type" value="Genomic_DNA"/>
</dbReference>
<dbReference type="InterPro" id="IPR013154">
    <property type="entry name" value="ADH-like_N"/>
</dbReference>
<dbReference type="InterPro" id="IPR013149">
    <property type="entry name" value="ADH-like_C"/>
</dbReference>
<evidence type="ECO:0000256" key="4">
    <source>
        <dbReference type="ARBA" id="ARBA00023002"/>
    </source>
</evidence>
<protein>
    <submittedName>
        <fullName evidence="9">Zinc-dependent alcohol dehydrogenase</fullName>
    </submittedName>
</protein>
<keyword evidence="3 5" id="KW-0862">Zinc</keyword>
<dbReference type="SUPFAM" id="SSF50129">
    <property type="entry name" value="GroES-like"/>
    <property type="match status" value="1"/>
</dbReference>